<dbReference type="InterPro" id="IPR018060">
    <property type="entry name" value="HTH_AraC"/>
</dbReference>
<dbReference type="Pfam" id="PF20240">
    <property type="entry name" value="DUF6597"/>
    <property type="match status" value="1"/>
</dbReference>
<evidence type="ECO:0000313" key="6">
    <source>
        <dbReference type="Proteomes" id="UP000560658"/>
    </source>
</evidence>
<keyword evidence="2" id="KW-0238">DNA-binding</keyword>
<dbReference type="Proteomes" id="UP000560658">
    <property type="component" value="Unassembled WGS sequence"/>
</dbReference>
<sequence>MLYREFQPDILLAPYIETYWTASGYNQEAELHRVLPDGCVDIIFSFEEDALLGMQPTSPNIIGTMTTYLESAYVNKVDMLGMRFKPAGFTAFTRTPISEFTDLRVSLVLVETLFDERFYVELPQKPTTRERIQHLDAYFLEKLKRDFQPEPQIVYAVDLIRQTKGLLPLTEVAYKSCLSLRHLERKFKVAVGTSPKAFSKIVKFQHTVSYLERNKDTSLFHTAIDCGYYDQAHLIKEFKTLSGDSPSYFKL</sequence>
<dbReference type="EMBL" id="JACIER010000008">
    <property type="protein sequence ID" value="MBB4044406.1"/>
    <property type="molecule type" value="Genomic_DNA"/>
</dbReference>
<dbReference type="Pfam" id="PF12833">
    <property type="entry name" value="HTH_18"/>
    <property type="match status" value="1"/>
</dbReference>
<protein>
    <submittedName>
        <fullName evidence="5">AraC-like DNA-binding protein</fullName>
    </submittedName>
</protein>
<evidence type="ECO:0000259" key="4">
    <source>
        <dbReference type="PROSITE" id="PS01124"/>
    </source>
</evidence>
<keyword evidence="1" id="KW-0805">Transcription regulation</keyword>
<dbReference type="Gene3D" id="1.10.10.60">
    <property type="entry name" value="Homeodomain-like"/>
    <property type="match status" value="1"/>
</dbReference>
<comment type="caution">
    <text evidence="5">The sequence shown here is derived from an EMBL/GenBank/DDBJ whole genome shotgun (WGS) entry which is preliminary data.</text>
</comment>
<dbReference type="PANTHER" id="PTHR46796:SF13">
    <property type="entry name" value="HTH-TYPE TRANSCRIPTIONAL ACTIVATOR RHAS"/>
    <property type="match status" value="1"/>
</dbReference>
<dbReference type="SMART" id="SM00342">
    <property type="entry name" value="HTH_ARAC"/>
    <property type="match status" value="1"/>
</dbReference>
<organism evidence="5 6">
    <name type="scientific">Bacteroides reticulotermitis</name>
    <dbReference type="NCBI Taxonomy" id="1133319"/>
    <lineage>
        <taxon>Bacteria</taxon>
        <taxon>Pseudomonadati</taxon>
        <taxon>Bacteroidota</taxon>
        <taxon>Bacteroidia</taxon>
        <taxon>Bacteroidales</taxon>
        <taxon>Bacteroidaceae</taxon>
        <taxon>Bacteroides</taxon>
    </lineage>
</organism>
<dbReference type="RefSeq" id="WP_044161291.1">
    <property type="nucleotide sequence ID" value="NZ_JACIER010000008.1"/>
</dbReference>
<dbReference type="AlphaFoldDB" id="A0A840CYJ6"/>
<evidence type="ECO:0000256" key="2">
    <source>
        <dbReference type="ARBA" id="ARBA00023125"/>
    </source>
</evidence>
<dbReference type="PANTHER" id="PTHR46796">
    <property type="entry name" value="HTH-TYPE TRANSCRIPTIONAL ACTIVATOR RHAS-RELATED"/>
    <property type="match status" value="1"/>
</dbReference>
<dbReference type="PROSITE" id="PS01124">
    <property type="entry name" value="HTH_ARAC_FAMILY_2"/>
    <property type="match status" value="1"/>
</dbReference>
<evidence type="ECO:0000256" key="1">
    <source>
        <dbReference type="ARBA" id="ARBA00023015"/>
    </source>
</evidence>
<accession>A0A840CYJ6</accession>
<evidence type="ECO:0000313" key="5">
    <source>
        <dbReference type="EMBL" id="MBB4044406.1"/>
    </source>
</evidence>
<gene>
    <name evidence="5" type="ORF">GGR06_002200</name>
</gene>
<dbReference type="GO" id="GO:0043565">
    <property type="term" value="F:sequence-specific DNA binding"/>
    <property type="evidence" value="ECO:0007669"/>
    <property type="project" value="InterPro"/>
</dbReference>
<proteinExistence type="predicted"/>
<name>A0A840CYJ6_9BACE</name>
<evidence type="ECO:0000256" key="3">
    <source>
        <dbReference type="ARBA" id="ARBA00023163"/>
    </source>
</evidence>
<dbReference type="InterPro" id="IPR050204">
    <property type="entry name" value="AraC_XylS_family_regulators"/>
</dbReference>
<keyword evidence="6" id="KW-1185">Reference proteome</keyword>
<dbReference type="InterPro" id="IPR046532">
    <property type="entry name" value="DUF6597"/>
</dbReference>
<feature type="domain" description="HTH araC/xylS-type" evidence="4">
    <location>
        <begin position="150"/>
        <end position="251"/>
    </location>
</feature>
<keyword evidence="3" id="KW-0804">Transcription</keyword>
<dbReference type="GO" id="GO:0003700">
    <property type="term" value="F:DNA-binding transcription factor activity"/>
    <property type="evidence" value="ECO:0007669"/>
    <property type="project" value="InterPro"/>
</dbReference>
<reference evidence="5" key="1">
    <citation type="submission" date="2020-08" db="EMBL/GenBank/DDBJ databases">
        <title>Genomic Encyclopedia of Type Strains, Phase IV (KMG-IV): sequencing the most valuable type-strain genomes for metagenomic binning, comparative biology and taxonomic classification.</title>
        <authorList>
            <person name="Goeker M."/>
        </authorList>
    </citation>
    <scope>NUCLEOTIDE SEQUENCE [LARGE SCALE GENOMIC DNA]</scope>
    <source>
        <strain evidence="5">DSM 105720</strain>
    </source>
</reference>